<reference evidence="1" key="1">
    <citation type="submission" date="2019-02" db="EMBL/GenBank/DDBJ databases">
        <authorList>
            <person name="Li S.-H."/>
        </authorList>
    </citation>
    <scope>NUCLEOTIDE SEQUENCE</scope>
    <source>
        <strain evidence="1">IMCC11814</strain>
    </source>
</reference>
<gene>
    <name evidence="1" type="ORF">EYC82_01630</name>
</gene>
<protein>
    <submittedName>
        <fullName evidence="1">DUF501 domain-containing protein</fullName>
    </submittedName>
</protein>
<dbReference type="Pfam" id="PF04417">
    <property type="entry name" value="DUF501"/>
    <property type="match status" value="1"/>
</dbReference>
<evidence type="ECO:0000313" key="2">
    <source>
        <dbReference type="Proteomes" id="UP001143304"/>
    </source>
</evidence>
<comment type="caution">
    <text evidence="1">The sequence shown here is derived from an EMBL/GenBank/DDBJ whole genome shotgun (WGS) entry which is preliminary data.</text>
</comment>
<proteinExistence type="predicted"/>
<dbReference type="EMBL" id="SHNO01000001">
    <property type="protein sequence ID" value="MCX2976056.1"/>
    <property type="molecule type" value="Genomic_DNA"/>
</dbReference>
<dbReference type="RefSeq" id="WP_279247810.1">
    <property type="nucleotide sequence ID" value="NZ_SHNO01000001.1"/>
</dbReference>
<keyword evidence="2" id="KW-1185">Reference proteome</keyword>
<name>A0ABT3T1C0_9GAMM</name>
<accession>A0ABT3T1C0</accession>
<sequence>MGVEAEKIQRVASLLGRQPRGLEEIPVAAGNGDPVVIRVASLVDDKPFPTLYWLVDPVLCYRIDQLEAAGMIKTFQQRFDADATLQARMREDHQIYIALRRGFMSPTVKARLCELGFEETLEKRGIGGIADFSRIRCFHTWYGAHLVQSNVVGEMLDDWWRGSPQSVVG</sequence>
<dbReference type="PANTHER" id="PTHR37163">
    <property type="entry name" value="CONSERVED PROTEIN"/>
    <property type="match status" value="1"/>
</dbReference>
<dbReference type="Proteomes" id="UP001143304">
    <property type="component" value="Unassembled WGS sequence"/>
</dbReference>
<dbReference type="PANTHER" id="PTHR37163:SF1">
    <property type="entry name" value="DUF501 DOMAIN-CONTAINING PROTEIN"/>
    <property type="match status" value="1"/>
</dbReference>
<evidence type="ECO:0000313" key="1">
    <source>
        <dbReference type="EMBL" id="MCX2976056.1"/>
    </source>
</evidence>
<dbReference type="InterPro" id="IPR007511">
    <property type="entry name" value="DUF501"/>
</dbReference>
<organism evidence="1 2">
    <name type="scientific">Candidatus Marimicrobium litorale</name>
    <dbReference type="NCBI Taxonomy" id="2518991"/>
    <lineage>
        <taxon>Bacteria</taxon>
        <taxon>Pseudomonadati</taxon>
        <taxon>Pseudomonadota</taxon>
        <taxon>Gammaproteobacteria</taxon>
        <taxon>Cellvibrionales</taxon>
        <taxon>Halieaceae</taxon>
        <taxon>Marimicrobium</taxon>
    </lineage>
</organism>